<organism evidence="1 2">
    <name type="scientific">Miniphocaeibacter halophilus</name>
    <dbReference type="NCBI Taxonomy" id="2931922"/>
    <lineage>
        <taxon>Bacteria</taxon>
        <taxon>Bacillati</taxon>
        <taxon>Bacillota</taxon>
        <taxon>Tissierellia</taxon>
        <taxon>Tissierellales</taxon>
        <taxon>Peptoniphilaceae</taxon>
        <taxon>Miniphocaeibacter</taxon>
    </lineage>
</organism>
<evidence type="ECO:0000313" key="2">
    <source>
        <dbReference type="Proteomes" id="UP000595814"/>
    </source>
</evidence>
<dbReference type="Proteomes" id="UP000595814">
    <property type="component" value="Chromosome"/>
</dbReference>
<accession>A0AC61MZX2</accession>
<dbReference type="EMBL" id="CP066744">
    <property type="protein sequence ID" value="QQK08478.1"/>
    <property type="molecule type" value="Genomic_DNA"/>
</dbReference>
<name>A0AC61MZX2_9FIRM</name>
<protein>
    <submittedName>
        <fullName evidence="1">DNA-3-methyladenine glycosylase I</fullName>
    </submittedName>
</protein>
<evidence type="ECO:0000313" key="1">
    <source>
        <dbReference type="EMBL" id="QQK08478.1"/>
    </source>
</evidence>
<sequence length="187" mass="22069">MSKENRICDWAENSKIEREYHDNEWGIPNHDDRYLFEMLILEGAQAGLSWSIILKKRNEYKKAFDNFEPSKVAKYDIKKKEELLKNKGIIRNRRKIESAINNAIRFLEVQEEFGTFDKYIWSFTNGKQVINQWTDTTSIPSSSDLSKSISKDLKKRGFTFVGEVIIYSYLQAIGIIDDHLIYCRKNR</sequence>
<proteinExistence type="predicted"/>
<gene>
    <name evidence="1" type="ORF">JFY71_02775</name>
</gene>
<keyword evidence="2" id="KW-1185">Reference proteome</keyword>
<reference evidence="1 2" key="1">
    <citation type="journal article" date="2022" name="Int. J. Syst. Evol. Microbiol.">
        <title>Miniphocaeibacter halophilus sp. nov., an ammonium-tolerant acetate-producing bacterium isolated from a biogas system.</title>
        <authorList>
            <person name="Schnurer A."/>
            <person name="Singh A."/>
            <person name="Bi S."/>
            <person name="Qiao W."/>
            <person name="Westerholm M."/>
        </authorList>
    </citation>
    <scope>NUCLEOTIDE SEQUENCE [LARGE SCALE GENOMIC DNA]</scope>
    <source>
        <strain evidence="1 2">AMB_01</strain>
    </source>
</reference>